<keyword evidence="4" id="KW-1185">Reference proteome</keyword>
<feature type="signal peptide" evidence="2">
    <location>
        <begin position="1"/>
        <end position="24"/>
    </location>
</feature>
<sequence>MRKTLAGVVIGMAGLIAVVPVAEAANAATQTRVSTQPAPAAQTAAAGQSSTAAKSSSYRGTKKIKTSYRDGWADGKVIRLRNGRTRIEGIVRDRNCRYYGGSRVKMTWMEPGGDYSFYSNTACNNGRGFHRDYRPGVFSQGVKVQVCSTRPRLQCGRGQRFYY</sequence>
<reference evidence="3 4" key="1">
    <citation type="journal article" date="2019" name="Int. J. Syst. Evol. Microbiol.">
        <title>The Global Catalogue of Microorganisms (GCM) 10K type strain sequencing project: providing services to taxonomists for standard genome sequencing and annotation.</title>
        <authorList>
            <consortium name="The Broad Institute Genomics Platform"/>
            <consortium name="The Broad Institute Genome Sequencing Center for Infectious Disease"/>
            <person name="Wu L."/>
            <person name="Ma J."/>
        </authorList>
    </citation>
    <scope>NUCLEOTIDE SEQUENCE [LARGE SCALE GENOMIC DNA]</scope>
    <source>
        <strain evidence="3 4">JCM 6833</strain>
    </source>
</reference>
<dbReference type="Proteomes" id="UP001501509">
    <property type="component" value="Unassembled WGS sequence"/>
</dbReference>
<name>A0ABN3QAU8_9ACTN</name>
<organism evidence="3 4">
    <name type="scientific">Actinomadura fulvescens</name>
    <dbReference type="NCBI Taxonomy" id="46160"/>
    <lineage>
        <taxon>Bacteria</taxon>
        <taxon>Bacillati</taxon>
        <taxon>Actinomycetota</taxon>
        <taxon>Actinomycetes</taxon>
        <taxon>Streptosporangiales</taxon>
        <taxon>Thermomonosporaceae</taxon>
        <taxon>Actinomadura</taxon>
    </lineage>
</organism>
<feature type="region of interest" description="Disordered" evidence="1">
    <location>
        <begin position="32"/>
        <end position="60"/>
    </location>
</feature>
<comment type="caution">
    <text evidence="3">The sequence shown here is derived from an EMBL/GenBank/DDBJ whole genome shotgun (WGS) entry which is preliminary data.</text>
</comment>
<keyword evidence="2" id="KW-0732">Signal</keyword>
<evidence type="ECO:0008006" key="5">
    <source>
        <dbReference type="Google" id="ProtNLM"/>
    </source>
</evidence>
<evidence type="ECO:0000313" key="4">
    <source>
        <dbReference type="Proteomes" id="UP001501509"/>
    </source>
</evidence>
<feature type="compositionally biased region" description="Low complexity" evidence="1">
    <location>
        <begin position="32"/>
        <end position="57"/>
    </location>
</feature>
<gene>
    <name evidence="3" type="ORF">GCM10010411_66520</name>
</gene>
<evidence type="ECO:0000313" key="3">
    <source>
        <dbReference type="EMBL" id="GAA2621329.1"/>
    </source>
</evidence>
<protein>
    <recommendedName>
        <fullName evidence="5">Secreted protein</fullName>
    </recommendedName>
</protein>
<accession>A0ABN3QAU8</accession>
<evidence type="ECO:0000256" key="1">
    <source>
        <dbReference type="SAM" id="MobiDB-lite"/>
    </source>
</evidence>
<feature type="chain" id="PRO_5046254637" description="Secreted protein" evidence="2">
    <location>
        <begin position="25"/>
        <end position="163"/>
    </location>
</feature>
<proteinExistence type="predicted"/>
<evidence type="ECO:0000256" key="2">
    <source>
        <dbReference type="SAM" id="SignalP"/>
    </source>
</evidence>
<dbReference type="EMBL" id="BAAATD010000010">
    <property type="protein sequence ID" value="GAA2621329.1"/>
    <property type="molecule type" value="Genomic_DNA"/>
</dbReference>